<gene>
    <name evidence="2" type="ORF">H4R34_000649</name>
</gene>
<sequence>MQTYQNHWKHWVPTQFRKAKAKWYQKHYLKNHQYLAQLPLINRNPMEPTQSPPAQVMPSTSGPSLAAVVGSLNPDTAATATLPLRPNTVKVHSPASGASEVPFNAASMPDQYEIANGIALTPTKPA</sequence>
<keyword evidence="3" id="KW-1185">Reference proteome</keyword>
<accession>A0A9W8EBN8</accession>
<name>A0A9W8EBN8_9FUNG</name>
<dbReference type="Proteomes" id="UP001151582">
    <property type="component" value="Unassembled WGS sequence"/>
</dbReference>
<evidence type="ECO:0000313" key="2">
    <source>
        <dbReference type="EMBL" id="KAJ1984444.1"/>
    </source>
</evidence>
<reference evidence="2" key="1">
    <citation type="submission" date="2022-07" db="EMBL/GenBank/DDBJ databases">
        <title>Phylogenomic reconstructions and comparative analyses of Kickxellomycotina fungi.</title>
        <authorList>
            <person name="Reynolds N.K."/>
            <person name="Stajich J.E."/>
            <person name="Barry K."/>
            <person name="Grigoriev I.V."/>
            <person name="Crous P."/>
            <person name="Smith M.E."/>
        </authorList>
    </citation>
    <scope>NUCLEOTIDE SEQUENCE</scope>
    <source>
        <strain evidence="2">RSA 567</strain>
    </source>
</reference>
<protein>
    <submittedName>
        <fullName evidence="2">Uncharacterized protein</fullName>
    </submittedName>
</protein>
<dbReference type="EMBL" id="JANBQB010000019">
    <property type="protein sequence ID" value="KAJ1984444.1"/>
    <property type="molecule type" value="Genomic_DNA"/>
</dbReference>
<organism evidence="2 3">
    <name type="scientific">Dimargaris verticillata</name>
    <dbReference type="NCBI Taxonomy" id="2761393"/>
    <lineage>
        <taxon>Eukaryota</taxon>
        <taxon>Fungi</taxon>
        <taxon>Fungi incertae sedis</taxon>
        <taxon>Zoopagomycota</taxon>
        <taxon>Kickxellomycotina</taxon>
        <taxon>Dimargaritomycetes</taxon>
        <taxon>Dimargaritales</taxon>
        <taxon>Dimargaritaceae</taxon>
        <taxon>Dimargaris</taxon>
    </lineage>
</organism>
<comment type="caution">
    <text evidence="2">The sequence shown here is derived from an EMBL/GenBank/DDBJ whole genome shotgun (WGS) entry which is preliminary data.</text>
</comment>
<proteinExistence type="predicted"/>
<evidence type="ECO:0000256" key="1">
    <source>
        <dbReference type="SAM" id="MobiDB-lite"/>
    </source>
</evidence>
<dbReference type="AlphaFoldDB" id="A0A9W8EBN8"/>
<feature type="compositionally biased region" description="Polar residues" evidence="1">
    <location>
        <begin position="47"/>
        <end position="63"/>
    </location>
</feature>
<evidence type="ECO:0000313" key="3">
    <source>
        <dbReference type="Proteomes" id="UP001151582"/>
    </source>
</evidence>
<feature type="region of interest" description="Disordered" evidence="1">
    <location>
        <begin position="43"/>
        <end position="63"/>
    </location>
</feature>